<keyword evidence="4" id="KW-0658">Purine biosynthesis</keyword>
<dbReference type="PANTHER" id="PTHR43369">
    <property type="entry name" value="PHOSPHORIBOSYLGLYCINAMIDE FORMYLTRANSFERASE"/>
    <property type="match status" value="1"/>
</dbReference>
<accession>X0UAW3</accession>
<evidence type="ECO:0000256" key="2">
    <source>
        <dbReference type="ARBA" id="ARBA00012254"/>
    </source>
</evidence>
<gene>
    <name evidence="6" type="ORF">S01H1_26515</name>
</gene>
<dbReference type="GO" id="GO:0006189">
    <property type="term" value="P:'de novo' IMP biosynthetic process"/>
    <property type="evidence" value="ECO:0007669"/>
    <property type="project" value="TreeGrafter"/>
</dbReference>
<name>X0UAW3_9ZZZZ</name>
<reference evidence="6" key="1">
    <citation type="journal article" date="2014" name="Front. Microbiol.">
        <title>High frequency of phylogenetically diverse reductive dehalogenase-homologous genes in deep subseafloor sedimentary metagenomes.</title>
        <authorList>
            <person name="Kawai M."/>
            <person name="Futagami T."/>
            <person name="Toyoda A."/>
            <person name="Takaki Y."/>
            <person name="Nishi S."/>
            <person name="Hori S."/>
            <person name="Arai W."/>
            <person name="Tsubouchi T."/>
            <person name="Morono Y."/>
            <person name="Uchiyama I."/>
            <person name="Ito T."/>
            <person name="Fujiyama A."/>
            <person name="Inagaki F."/>
            <person name="Takami H."/>
        </authorList>
    </citation>
    <scope>NUCLEOTIDE SEQUENCE</scope>
    <source>
        <strain evidence="6">Expedition CK06-06</strain>
    </source>
</reference>
<dbReference type="InterPro" id="IPR036477">
    <property type="entry name" value="Formyl_transf_N_sf"/>
</dbReference>
<sequence length="251" mass="28776">MTMYQLGWFSTGSDKAARDLLTVVNNSIRQGEIEAEIAFVFSNREPGESEESDLFFKLVEDYHIPLICFSYQKFKAKQSTPATDQTGTLPLWRLDYDREVMNRLQDFHPDLCVLAGYMLIAGREMCQRYDMINLHPAAPGGPTGTWQEVIWQLIDNKARETGVMMHLVTPELDKGPPVTYCTFPIRGKPFDRYWDEIERHPSSEVKKGEGENNPLFRLIRQHGLAREFPLIISTLKAFSQGKIKIMAGKKL</sequence>
<organism evidence="6">
    <name type="scientific">marine sediment metagenome</name>
    <dbReference type="NCBI Taxonomy" id="412755"/>
    <lineage>
        <taxon>unclassified sequences</taxon>
        <taxon>metagenomes</taxon>
        <taxon>ecological metagenomes</taxon>
    </lineage>
</organism>
<comment type="pathway">
    <text evidence="1">Purine metabolism; IMP biosynthesis via de novo pathway; N(2)-formyl-N(1)-(5-phospho-D-ribosyl)glycinamide from N(1)-(5-phospho-D-ribosyl)glycinamide (10-formyl THF route): step 1/1.</text>
</comment>
<evidence type="ECO:0000256" key="4">
    <source>
        <dbReference type="ARBA" id="ARBA00022755"/>
    </source>
</evidence>
<dbReference type="GO" id="GO:0004644">
    <property type="term" value="F:phosphoribosylglycinamide formyltransferase activity"/>
    <property type="evidence" value="ECO:0007669"/>
    <property type="project" value="UniProtKB-EC"/>
</dbReference>
<evidence type="ECO:0000259" key="5">
    <source>
        <dbReference type="Pfam" id="PF00551"/>
    </source>
</evidence>
<evidence type="ECO:0000256" key="1">
    <source>
        <dbReference type="ARBA" id="ARBA00005054"/>
    </source>
</evidence>
<dbReference type="EC" id="2.1.2.2" evidence="2"/>
<keyword evidence="3" id="KW-0808">Transferase</keyword>
<dbReference type="Pfam" id="PF00551">
    <property type="entry name" value="Formyl_trans_N"/>
    <property type="match status" value="1"/>
</dbReference>
<dbReference type="Gene3D" id="3.40.50.170">
    <property type="entry name" value="Formyl transferase, N-terminal domain"/>
    <property type="match status" value="1"/>
</dbReference>
<dbReference type="SUPFAM" id="SSF53328">
    <property type="entry name" value="Formyltransferase"/>
    <property type="match status" value="1"/>
</dbReference>
<dbReference type="PANTHER" id="PTHR43369:SF2">
    <property type="entry name" value="PHOSPHORIBOSYLGLYCINAMIDE FORMYLTRANSFERASE"/>
    <property type="match status" value="1"/>
</dbReference>
<evidence type="ECO:0000256" key="3">
    <source>
        <dbReference type="ARBA" id="ARBA00022679"/>
    </source>
</evidence>
<feature type="non-terminal residue" evidence="6">
    <location>
        <position position="251"/>
    </location>
</feature>
<dbReference type="AlphaFoldDB" id="X0UAW3"/>
<dbReference type="EMBL" id="BARS01016072">
    <property type="protein sequence ID" value="GAF97477.1"/>
    <property type="molecule type" value="Genomic_DNA"/>
</dbReference>
<evidence type="ECO:0000313" key="6">
    <source>
        <dbReference type="EMBL" id="GAF97477.1"/>
    </source>
</evidence>
<dbReference type="InterPro" id="IPR002376">
    <property type="entry name" value="Formyl_transf_N"/>
</dbReference>
<dbReference type="GO" id="GO:0005737">
    <property type="term" value="C:cytoplasm"/>
    <property type="evidence" value="ECO:0007669"/>
    <property type="project" value="TreeGrafter"/>
</dbReference>
<comment type="caution">
    <text evidence="6">The sequence shown here is derived from an EMBL/GenBank/DDBJ whole genome shotgun (WGS) entry which is preliminary data.</text>
</comment>
<feature type="domain" description="Formyl transferase N-terminal" evidence="5">
    <location>
        <begin position="24"/>
        <end position="184"/>
    </location>
</feature>
<proteinExistence type="predicted"/>
<protein>
    <recommendedName>
        <fullName evidence="2">phosphoribosylglycinamide formyltransferase 1</fullName>
        <ecNumber evidence="2">2.1.2.2</ecNumber>
    </recommendedName>
</protein>